<dbReference type="AlphaFoldDB" id="A0A2T6BN64"/>
<gene>
    <name evidence="1" type="ORF">C8N43_2144</name>
</gene>
<comment type="caution">
    <text evidence="1">The sequence shown here is derived from an EMBL/GenBank/DDBJ whole genome shotgun (WGS) entry which is preliminary data.</text>
</comment>
<dbReference type="EMBL" id="QBKS01000001">
    <property type="protein sequence ID" value="PTX57474.1"/>
    <property type="molecule type" value="Genomic_DNA"/>
</dbReference>
<evidence type="ECO:0000313" key="1">
    <source>
        <dbReference type="EMBL" id="PTX57474.1"/>
    </source>
</evidence>
<evidence type="ECO:0000313" key="2">
    <source>
        <dbReference type="Proteomes" id="UP000243978"/>
    </source>
</evidence>
<name>A0A2T6BN64_9RHOB</name>
<accession>A0A2T6BN64</accession>
<proteinExistence type="predicted"/>
<organism evidence="1 2">
    <name type="scientific">Litoreibacter ponti</name>
    <dbReference type="NCBI Taxonomy" id="1510457"/>
    <lineage>
        <taxon>Bacteria</taxon>
        <taxon>Pseudomonadati</taxon>
        <taxon>Pseudomonadota</taxon>
        <taxon>Alphaproteobacteria</taxon>
        <taxon>Rhodobacterales</taxon>
        <taxon>Roseobacteraceae</taxon>
        <taxon>Litoreibacter</taxon>
    </lineage>
</organism>
<keyword evidence="2" id="KW-1185">Reference proteome</keyword>
<dbReference type="OrthoDB" id="9779442at2"/>
<sequence length="165" mass="18408">MAAALWAGVACADALPSFGPELGDYLLVYPAYELTNYQTYYAVETPDFVLHWRGRWEDGLILRDKARGVQAIVPLDENGDPDLAPLRVDRARWCDTDYIVVTLQISPPRAAEILRFINLRVVVDPDTLAPVAELYDASVAQQHAVRHPQRLEPVCAGAMPLQIRP</sequence>
<reference evidence="1 2" key="1">
    <citation type="submission" date="2018-04" db="EMBL/GenBank/DDBJ databases">
        <title>Genomic Encyclopedia of Archaeal and Bacterial Type Strains, Phase II (KMG-II): from individual species to whole genera.</title>
        <authorList>
            <person name="Goeker M."/>
        </authorList>
    </citation>
    <scope>NUCLEOTIDE SEQUENCE [LARGE SCALE GENOMIC DNA]</scope>
    <source>
        <strain evidence="1 2">DSM 100977</strain>
    </source>
</reference>
<protein>
    <submittedName>
        <fullName evidence="1">Uncharacterized protein</fullName>
    </submittedName>
</protein>
<dbReference type="RefSeq" id="WP_107845570.1">
    <property type="nucleotide sequence ID" value="NZ_QBKS01000001.1"/>
</dbReference>
<dbReference type="Proteomes" id="UP000243978">
    <property type="component" value="Unassembled WGS sequence"/>
</dbReference>